<keyword evidence="5" id="KW-1185">Reference proteome</keyword>
<feature type="domain" description="Carbamoyltransferase Kae1-like" evidence="3">
    <location>
        <begin position="169"/>
        <end position="411"/>
    </location>
</feature>
<dbReference type="GO" id="GO:0051604">
    <property type="term" value="P:protein maturation"/>
    <property type="evidence" value="ECO:0007669"/>
    <property type="project" value="TreeGrafter"/>
</dbReference>
<dbReference type="AlphaFoldDB" id="A0A930YGW4"/>
<evidence type="ECO:0000259" key="2">
    <source>
        <dbReference type="Pfam" id="PF17788"/>
    </source>
</evidence>
<comment type="similarity">
    <text evidence="1">Belongs to the carbamoyltransferase HypF family.</text>
</comment>
<dbReference type="GO" id="GO:0016743">
    <property type="term" value="F:carboxyl- or carbamoyltransferase activity"/>
    <property type="evidence" value="ECO:0007669"/>
    <property type="project" value="TreeGrafter"/>
</dbReference>
<feature type="domain" description="HypF Kae1-like" evidence="2">
    <location>
        <begin position="61"/>
        <end position="158"/>
    </location>
</feature>
<dbReference type="Gene3D" id="3.90.870.40">
    <property type="match status" value="1"/>
</dbReference>
<reference evidence="4" key="1">
    <citation type="submission" date="2020-11" db="EMBL/GenBank/DDBJ databases">
        <title>Nocardioides cynanchi sp. nov., isolated from soil of rhizosphere of Cynanchum wilfordii.</title>
        <authorList>
            <person name="Lee J.-S."/>
            <person name="Suh M.K."/>
            <person name="Kim J.-S."/>
        </authorList>
    </citation>
    <scope>NUCLEOTIDE SEQUENCE</scope>
    <source>
        <strain evidence="4">KCTC 19276</strain>
    </source>
</reference>
<proteinExistence type="inferred from homology"/>
<gene>
    <name evidence="4" type="ORF">ISU10_01645</name>
</gene>
<dbReference type="EMBL" id="JADKPO010000001">
    <property type="protein sequence ID" value="MBF4766467.1"/>
    <property type="molecule type" value="Genomic_DNA"/>
</dbReference>
<evidence type="ECO:0000259" key="3">
    <source>
        <dbReference type="Pfam" id="PF22521"/>
    </source>
</evidence>
<accession>A0A930YGW4</accession>
<dbReference type="Gene3D" id="3.30.420.360">
    <property type="match status" value="1"/>
</dbReference>
<dbReference type="InterPro" id="IPR041440">
    <property type="entry name" value="HypF_C"/>
</dbReference>
<dbReference type="PANTHER" id="PTHR42959">
    <property type="entry name" value="CARBAMOYLTRANSFERASE"/>
    <property type="match status" value="1"/>
</dbReference>
<dbReference type="Pfam" id="PF22521">
    <property type="entry name" value="HypF_C_2"/>
    <property type="match status" value="1"/>
</dbReference>
<evidence type="ECO:0000256" key="1">
    <source>
        <dbReference type="ARBA" id="ARBA00008097"/>
    </source>
</evidence>
<comment type="caution">
    <text evidence="4">The sequence shown here is derived from an EMBL/GenBank/DDBJ whole genome shotgun (WGS) entry which is preliminary data.</text>
</comment>
<dbReference type="Gene3D" id="3.30.110.120">
    <property type="match status" value="1"/>
</dbReference>
<evidence type="ECO:0000313" key="5">
    <source>
        <dbReference type="Proteomes" id="UP000660668"/>
    </source>
</evidence>
<dbReference type="Proteomes" id="UP000660668">
    <property type="component" value="Unassembled WGS sequence"/>
</dbReference>
<dbReference type="PANTHER" id="PTHR42959:SF1">
    <property type="entry name" value="CARBAMOYLTRANSFERASE HYPF"/>
    <property type="match status" value="1"/>
</dbReference>
<evidence type="ECO:0000313" key="4">
    <source>
        <dbReference type="EMBL" id="MBF4766467.1"/>
    </source>
</evidence>
<name>A0A930YGW4_9ACTN</name>
<protein>
    <submittedName>
        <fullName evidence="4">Carbamoyltransferase HypF</fullName>
    </submittedName>
</protein>
<dbReference type="Gene3D" id="3.30.420.40">
    <property type="match status" value="1"/>
</dbReference>
<dbReference type="InterPro" id="IPR055128">
    <property type="entry name" value="HypF_C_2"/>
</dbReference>
<sequence length="429" mass="45952">MADEQDALSRLDGIADAWLVHDFPIGVPLDDSKTRAVVGRSAPVRIGRGSAPVAFDLPFDAPPSLAIGEDEEGSLCVADQRRAWVSGRLGHVGEPLTRQALGPVVDQLLHLTGVTPAVVGADDDPESLSRRWVRGHLATSVAVDVQHHHAHVAATMVEHGIPGGRQVIGVVLDGHGRGDDGALWGGEFLVADYAGYERAAHLAYVDLPDRQGPHQPWRVALAHLRAAGVPWDPSLPTVRASDDHERGLLDDHLHDAGRRTSTSSMARLYDAVASLSGICHHTDYEDQSVSELEARARAFGLGDLSRRTRVYAFGDDGDPTPIIWSVVQDVRKGVDPGLVAARFEHAVVELVVGNVRRLHERTGLSTVTLSGGLFVHPLLAQACLERLRSERFEVLTHSRVPAGEGGLALGQVAVLAHRRGGSAVGRRPA</sequence>
<dbReference type="GO" id="GO:0008270">
    <property type="term" value="F:zinc ion binding"/>
    <property type="evidence" value="ECO:0007669"/>
    <property type="project" value="TreeGrafter"/>
</dbReference>
<dbReference type="InterPro" id="IPR051060">
    <property type="entry name" value="Carbamoyltrans_HypF-like"/>
</dbReference>
<dbReference type="Pfam" id="PF17788">
    <property type="entry name" value="HypF_C"/>
    <property type="match status" value="1"/>
</dbReference>
<organism evidence="4 5">
    <name type="scientific">Nocardioides agariphilus</name>
    <dbReference type="NCBI Taxonomy" id="433664"/>
    <lineage>
        <taxon>Bacteria</taxon>
        <taxon>Bacillati</taxon>
        <taxon>Actinomycetota</taxon>
        <taxon>Actinomycetes</taxon>
        <taxon>Propionibacteriales</taxon>
        <taxon>Nocardioidaceae</taxon>
        <taxon>Nocardioides</taxon>
    </lineage>
</organism>